<dbReference type="CDD" id="cd02440">
    <property type="entry name" value="AdoMet_MTases"/>
    <property type="match status" value="1"/>
</dbReference>
<gene>
    <name evidence="1" type="ORF">F7231_21660</name>
</gene>
<dbReference type="RefSeq" id="WP_085412732.1">
    <property type="nucleotide sequence ID" value="NZ_WAEL01000008.1"/>
</dbReference>
<comment type="caution">
    <text evidence="1">The sequence shown here is derived from an EMBL/GenBank/DDBJ whole genome shotgun (WGS) entry which is preliminary data.</text>
</comment>
<dbReference type="EMBL" id="WAEL01000008">
    <property type="protein sequence ID" value="NID12793.1"/>
    <property type="molecule type" value="Genomic_DNA"/>
</dbReference>
<keyword evidence="1" id="KW-0808">Transferase</keyword>
<sequence>MNAVDFHSDIASAFGNRYQQSADFRERFAVWTSLFDIYVLPGAHVLDAGCGTGVFSRYLASRQCRVLGIDGSAEMIRLCQQQSTVPAATFRVAILPLTEVPAEAPFDVIVSSSVLEYVPDLTQTLQTFDQFLRPGGYLMLSLPNRRSIYRRLERLAYTLIGRPPYLKHVVQYATPGSVATQLPAGAYQLLTQQSFGGTNTMARLLRNCLPATYADTLFVVVFQKK</sequence>
<organism evidence="1 2">
    <name type="scientific">Fibrivirga algicola</name>
    <dbReference type="NCBI Taxonomy" id="2950420"/>
    <lineage>
        <taxon>Bacteria</taxon>
        <taxon>Pseudomonadati</taxon>
        <taxon>Bacteroidota</taxon>
        <taxon>Cytophagia</taxon>
        <taxon>Cytophagales</taxon>
        <taxon>Spirosomataceae</taxon>
        <taxon>Fibrivirga</taxon>
    </lineage>
</organism>
<dbReference type="PANTHER" id="PTHR43861">
    <property type="entry name" value="TRANS-ACONITATE 2-METHYLTRANSFERASE-RELATED"/>
    <property type="match status" value="1"/>
</dbReference>
<protein>
    <submittedName>
        <fullName evidence="1">Methyltransferase domain-containing protein</fullName>
    </submittedName>
</protein>
<reference evidence="1" key="1">
    <citation type="submission" date="2024-05" db="EMBL/GenBank/DDBJ databases">
        <authorList>
            <person name="Jung D.-H."/>
        </authorList>
    </citation>
    <scope>NUCLEOTIDE SEQUENCE</scope>
    <source>
        <strain evidence="1">JA-25</strain>
    </source>
</reference>
<proteinExistence type="predicted"/>
<evidence type="ECO:0000313" key="1">
    <source>
        <dbReference type="EMBL" id="NID12793.1"/>
    </source>
</evidence>
<keyword evidence="1" id="KW-0489">Methyltransferase</keyword>
<name>A0ABX0QPU2_9BACT</name>
<dbReference type="GO" id="GO:0032259">
    <property type="term" value="P:methylation"/>
    <property type="evidence" value="ECO:0007669"/>
    <property type="project" value="UniProtKB-KW"/>
</dbReference>
<dbReference type="Gene3D" id="3.40.50.150">
    <property type="entry name" value="Vaccinia Virus protein VP39"/>
    <property type="match status" value="1"/>
</dbReference>
<dbReference type="Proteomes" id="UP000606008">
    <property type="component" value="Unassembled WGS sequence"/>
</dbReference>
<keyword evidence="2" id="KW-1185">Reference proteome</keyword>
<accession>A0ABX0QPU2</accession>
<dbReference type="InterPro" id="IPR029063">
    <property type="entry name" value="SAM-dependent_MTases_sf"/>
</dbReference>
<dbReference type="GO" id="GO:0008168">
    <property type="term" value="F:methyltransferase activity"/>
    <property type="evidence" value="ECO:0007669"/>
    <property type="project" value="UniProtKB-KW"/>
</dbReference>
<evidence type="ECO:0000313" key="2">
    <source>
        <dbReference type="Proteomes" id="UP000606008"/>
    </source>
</evidence>
<dbReference type="SUPFAM" id="SSF53335">
    <property type="entry name" value="S-adenosyl-L-methionine-dependent methyltransferases"/>
    <property type="match status" value="1"/>
</dbReference>
<dbReference type="Pfam" id="PF13489">
    <property type="entry name" value="Methyltransf_23"/>
    <property type="match status" value="1"/>
</dbReference>